<evidence type="ECO:0000313" key="1">
    <source>
        <dbReference type="EMBL" id="UVC12790.1"/>
    </source>
</evidence>
<dbReference type="EMBL" id="CP062229">
    <property type="protein sequence ID" value="UVC12790.1"/>
    <property type="molecule type" value="Genomic_DNA"/>
</dbReference>
<evidence type="ECO:0000313" key="2">
    <source>
        <dbReference type="Proteomes" id="UP001058098"/>
    </source>
</evidence>
<name>A0ABY5QNQ4_9HYPH</name>
<sequence length="118" mass="13046">MVLAKPISADSVFSENLLLVARHPAKYFGLAAQFLHEVVDVEIDRDVRLAFARINRRPGDVGNAMMLVNRRNANIPYSHLLRADRSIVSIALFHNLLELIVILPTMTPAGDAAMKAEA</sequence>
<proteinExistence type="predicted"/>
<accession>A0ABY5QNQ4</accession>
<protein>
    <submittedName>
        <fullName evidence="1">Uncharacterized protein</fullName>
    </submittedName>
</protein>
<reference evidence="1" key="1">
    <citation type="submission" date="2020-09" db="EMBL/GenBank/DDBJ databases">
        <title>Rhizobia associated with sainfoin plants.</title>
        <authorList>
            <person name="Asharfi S."/>
            <person name="Kuzmanovic N."/>
            <person name="Bunk B."/>
            <person name="Sproeer C."/>
            <person name="Becker M."/>
            <person name="Thuenen T."/>
        </authorList>
    </citation>
    <scope>NUCLEOTIDE SEQUENCE</scope>
    <source>
        <strain evidence="1">OM4</strain>
    </source>
</reference>
<gene>
    <name evidence="1" type="ORF">IHQ72_18590</name>
</gene>
<organism evidence="1 2">
    <name type="scientific">Mesorhizobium onobrychidis</name>
    <dbReference type="NCBI Taxonomy" id="2775404"/>
    <lineage>
        <taxon>Bacteria</taxon>
        <taxon>Pseudomonadati</taxon>
        <taxon>Pseudomonadota</taxon>
        <taxon>Alphaproteobacteria</taxon>
        <taxon>Hyphomicrobiales</taxon>
        <taxon>Phyllobacteriaceae</taxon>
        <taxon>Mesorhizobium</taxon>
    </lineage>
</organism>
<keyword evidence="2" id="KW-1185">Reference proteome</keyword>
<dbReference type="Proteomes" id="UP001058098">
    <property type="component" value="Chromosome"/>
</dbReference>